<evidence type="ECO:0000313" key="2">
    <source>
        <dbReference type="EMBL" id="OBZ80936.1"/>
    </source>
</evidence>
<feature type="region of interest" description="Disordered" evidence="1">
    <location>
        <begin position="1"/>
        <end position="22"/>
    </location>
</feature>
<evidence type="ECO:0000256" key="1">
    <source>
        <dbReference type="SAM" id="MobiDB-lite"/>
    </source>
</evidence>
<dbReference type="AlphaFoldDB" id="A0A1C7MWW1"/>
<proteinExistence type="predicted"/>
<dbReference type="EMBL" id="LUGH01001589">
    <property type="protein sequence ID" value="OBZ80936.1"/>
    <property type="molecule type" value="Genomic_DNA"/>
</dbReference>
<gene>
    <name evidence="2" type="ORF">A0J61_11015</name>
</gene>
<dbReference type="InParanoid" id="A0A1C7MWW1"/>
<feature type="compositionally biased region" description="Low complexity" evidence="1">
    <location>
        <begin position="1"/>
        <end position="14"/>
    </location>
</feature>
<dbReference type="Proteomes" id="UP000093000">
    <property type="component" value="Unassembled WGS sequence"/>
</dbReference>
<keyword evidence="3" id="KW-1185">Reference proteome</keyword>
<protein>
    <submittedName>
        <fullName evidence="2">Uncharacterized protein</fullName>
    </submittedName>
</protein>
<organism evidence="2 3">
    <name type="scientific">Choanephora cucurbitarum</name>
    <dbReference type="NCBI Taxonomy" id="101091"/>
    <lineage>
        <taxon>Eukaryota</taxon>
        <taxon>Fungi</taxon>
        <taxon>Fungi incertae sedis</taxon>
        <taxon>Mucoromycota</taxon>
        <taxon>Mucoromycotina</taxon>
        <taxon>Mucoromycetes</taxon>
        <taxon>Mucorales</taxon>
        <taxon>Mucorineae</taxon>
        <taxon>Choanephoraceae</taxon>
        <taxon>Choanephoroideae</taxon>
        <taxon>Choanephora</taxon>
    </lineage>
</organism>
<accession>A0A1C7MWW1</accession>
<comment type="caution">
    <text evidence="2">The sequence shown here is derived from an EMBL/GenBank/DDBJ whole genome shotgun (WGS) entry which is preliminary data.</text>
</comment>
<evidence type="ECO:0000313" key="3">
    <source>
        <dbReference type="Proteomes" id="UP000093000"/>
    </source>
</evidence>
<reference evidence="2 3" key="1">
    <citation type="submission" date="2016-03" db="EMBL/GenBank/DDBJ databases">
        <title>Choanephora cucurbitarum.</title>
        <authorList>
            <person name="Min B."/>
            <person name="Park H."/>
            <person name="Park J.-H."/>
            <person name="Shin H.-D."/>
            <person name="Choi I.-G."/>
        </authorList>
    </citation>
    <scope>NUCLEOTIDE SEQUENCE [LARGE SCALE GENOMIC DNA]</scope>
    <source>
        <strain evidence="2 3">KUS-F28377</strain>
    </source>
</reference>
<feature type="region of interest" description="Disordered" evidence="1">
    <location>
        <begin position="57"/>
        <end position="84"/>
    </location>
</feature>
<dbReference type="OrthoDB" id="10318705at2759"/>
<name>A0A1C7MWW1_9FUNG</name>
<sequence>MSDNSNQNDSSASNEGFTLPPIIPDRVIPVEVPDSAKNFDPEAEAREKNLKWFKEHGGDTDALNGNGKTIGGLTLEPPANVPPM</sequence>